<feature type="domain" description="MYND-type" evidence="8">
    <location>
        <begin position="268"/>
        <end position="307"/>
    </location>
</feature>
<dbReference type="GO" id="GO:0008270">
    <property type="term" value="F:zinc ion binding"/>
    <property type="evidence" value="ECO:0007669"/>
    <property type="project" value="UniProtKB-KW"/>
</dbReference>
<dbReference type="Gene3D" id="1.25.40.10">
    <property type="entry name" value="Tetratricopeptide repeat domain"/>
    <property type="match status" value="1"/>
</dbReference>
<evidence type="ECO:0000313" key="9">
    <source>
        <dbReference type="EMBL" id="KAK0168127.1"/>
    </source>
</evidence>
<dbReference type="EMBL" id="JAQQBR010001831">
    <property type="protein sequence ID" value="KAK0168127.1"/>
    <property type="molecule type" value="Genomic_DNA"/>
</dbReference>
<dbReference type="PANTHER" id="PTHR46165">
    <property type="entry name" value="SET AND MYND DOMAIN-CONTAINING PROTEIN 4"/>
    <property type="match status" value="1"/>
</dbReference>
<evidence type="ECO:0000256" key="6">
    <source>
        <dbReference type="ARBA" id="ARBA00022833"/>
    </source>
</evidence>
<dbReference type="InterPro" id="IPR046341">
    <property type="entry name" value="SET_dom_sf"/>
</dbReference>
<dbReference type="Gene3D" id="1.10.220.160">
    <property type="match status" value="1"/>
</dbReference>
<dbReference type="InterPro" id="IPR002893">
    <property type="entry name" value="Znf_MYND"/>
</dbReference>
<keyword evidence="6" id="KW-0862">Zinc</keyword>
<evidence type="ECO:0000313" key="10">
    <source>
        <dbReference type="Proteomes" id="UP001168972"/>
    </source>
</evidence>
<dbReference type="PANTHER" id="PTHR46165:SF6">
    <property type="entry name" value="SET AND MYND DOMAIN-CONTAINING PROTEIN 4-LIKE PROTEIN"/>
    <property type="match status" value="1"/>
</dbReference>
<evidence type="ECO:0000256" key="7">
    <source>
        <dbReference type="PROSITE-ProRule" id="PRU00134"/>
    </source>
</evidence>
<reference evidence="9" key="2">
    <citation type="submission" date="2023-03" db="EMBL/GenBank/DDBJ databases">
        <authorList>
            <person name="Inwood S.N."/>
            <person name="Skelly J.G."/>
            <person name="Guhlin J."/>
            <person name="Harrop T.W.R."/>
            <person name="Goldson S.G."/>
            <person name="Dearden P.K."/>
        </authorList>
    </citation>
    <scope>NUCLEOTIDE SEQUENCE</scope>
    <source>
        <strain evidence="9">Lincoln</strain>
        <tissue evidence="9">Whole body</tissue>
    </source>
</reference>
<dbReference type="GO" id="GO:0042826">
    <property type="term" value="F:histone deacetylase binding"/>
    <property type="evidence" value="ECO:0007669"/>
    <property type="project" value="TreeGrafter"/>
</dbReference>
<dbReference type="AlphaFoldDB" id="A0AA39FEK1"/>
<name>A0AA39FEK1_MICHY</name>
<evidence type="ECO:0000256" key="1">
    <source>
        <dbReference type="ARBA" id="ARBA00022603"/>
    </source>
</evidence>
<dbReference type="InterPro" id="IPR011990">
    <property type="entry name" value="TPR-like_helical_dom_sf"/>
</dbReference>
<protein>
    <recommendedName>
        <fullName evidence="8">MYND-type domain-containing protein</fullName>
    </recommendedName>
</protein>
<evidence type="ECO:0000259" key="8">
    <source>
        <dbReference type="PROSITE" id="PS50865"/>
    </source>
</evidence>
<evidence type="ECO:0000256" key="2">
    <source>
        <dbReference type="ARBA" id="ARBA00022679"/>
    </source>
</evidence>
<dbReference type="SUPFAM" id="SSF144232">
    <property type="entry name" value="HIT/MYND zinc finger-like"/>
    <property type="match status" value="1"/>
</dbReference>
<keyword evidence="1" id="KW-0489">Methyltransferase</keyword>
<organism evidence="9 10">
    <name type="scientific">Microctonus hyperodae</name>
    <name type="common">Parasitoid wasp</name>
    <dbReference type="NCBI Taxonomy" id="165561"/>
    <lineage>
        <taxon>Eukaryota</taxon>
        <taxon>Metazoa</taxon>
        <taxon>Ecdysozoa</taxon>
        <taxon>Arthropoda</taxon>
        <taxon>Hexapoda</taxon>
        <taxon>Insecta</taxon>
        <taxon>Pterygota</taxon>
        <taxon>Neoptera</taxon>
        <taxon>Endopterygota</taxon>
        <taxon>Hymenoptera</taxon>
        <taxon>Apocrita</taxon>
        <taxon>Ichneumonoidea</taxon>
        <taxon>Braconidae</taxon>
        <taxon>Euphorinae</taxon>
        <taxon>Microctonus</taxon>
    </lineage>
</organism>
<dbReference type="GO" id="GO:0008168">
    <property type="term" value="F:methyltransferase activity"/>
    <property type="evidence" value="ECO:0007669"/>
    <property type="project" value="UniProtKB-KW"/>
</dbReference>
<keyword evidence="4" id="KW-0479">Metal-binding</keyword>
<dbReference type="SUPFAM" id="SSF82199">
    <property type="entry name" value="SET domain"/>
    <property type="match status" value="1"/>
</dbReference>
<reference evidence="9" key="1">
    <citation type="journal article" date="2023" name="bioRxiv">
        <title>Scaffold-level genome assemblies of two parasitoid biocontrol wasps reveal the parthenogenesis mechanism and an associated novel virus.</title>
        <authorList>
            <person name="Inwood S."/>
            <person name="Skelly J."/>
            <person name="Guhlin J."/>
            <person name="Harrop T."/>
            <person name="Goldson S."/>
            <person name="Dearden P."/>
        </authorList>
    </citation>
    <scope>NUCLEOTIDE SEQUENCE</scope>
    <source>
        <strain evidence="9">Lincoln</strain>
        <tissue evidence="9">Whole body</tissue>
    </source>
</reference>
<dbReference type="Proteomes" id="UP001168972">
    <property type="component" value="Unassembled WGS sequence"/>
</dbReference>
<proteinExistence type="predicted"/>
<dbReference type="Gene3D" id="2.170.270.10">
    <property type="entry name" value="SET domain"/>
    <property type="match status" value="1"/>
</dbReference>
<evidence type="ECO:0000256" key="3">
    <source>
        <dbReference type="ARBA" id="ARBA00022691"/>
    </source>
</evidence>
<dbReference type="Gene3D" id="6.10.140.2220">
    <property type="match status" value="1"/>
</dbReference>
<dbReference type="GO" id="GO:0005634">
    <property type="term" value="C:nucleus"/>
    <property type="evidence" value="ECO:0007669"/>
    <property type="project" value="TreeGrafter"/>
</dbReference>
<comment type="caution">
    <text evidence="9">The sequence shown here is derived from an EMBL/GenBank/DDBJ whole genome shotgun (WGS) entry which is preliminary data.</text>
</comment>
<dbReference type="PROSITE" id="PS50865">
    <property type="entry name" value="ZF_MYND_2"/>
    <property type="match status" value="1"/>
</dbReference>
<keyword evidence="2" id="KW-0808">Transferase</keyword>
<sequence>MNFLGQIFSRYNEWRKHFLCHTEPLIALAKTDEDKINVVLEYLVSTGRILNIQNQNKNTTKAREYIEEGEQKLEVQLWSDAVRIFTKAIMHAEINSNELARGYINRSVALCKSGKYENALSDIERASKMNCNDNEKALLFTTRAKCLHAIENIMDPEHVKAFEDANQWNGNSNNVDISEIHNISFELLDDSSGAEPPRFEYDSNDFLREPLKDNLLISIEAWNTVQLKCSKKFGRHVVAKRNIEPGEALSVYKAYTAVIDYSYRHIYCWNCCKQTWSGVACHQCVNVIYCDENCRDKAWREHHDIECPVISTISSKELNSYDLLALRLTVKACKEAGTLENLEEKIHQIEGTHGSVHKRLTNNVFEPTLYASVYSLRRNTQEFFVGTERASVILYSLAATTNLFGEKISDLRWLIKNKYAAFIGGLIKRNYEISLINSNKLSYNGDVGLVLDSFWPLFNHRPTPTVINFASGKTSYLIAFQRISKGQQIFLSCEPEFIYDKYGKRWKKSI</sequence>
<keyword evidence="5 7" id="KW-0863">Zinc-finger</keyword>
<accession>A0AA39FEK1</accession>
<keyword evidence="3" id="KW-0949">S-adenosyl-L-methionine</keyword>
<gene>
    <name evidence="9" type="ORF">PV327_001958</name>
</gene>
<dbReference type="SUPFAM" id="SSF48452">
    <property type="entry name" value="TPR-like"/>
    <property type="match status" value="1"/>
</dbReference>
<dbReference type="GO" id="GO:0005737">
    <property type="term" value="C:cytoplasm"/>
    <property type="evidence" value="ECO:0007669"/>
    <property type="project" value="TreeGrafter"/>
</dbReference>
<dbReference type="GO" id="GO:0032259">
    <property type="term" value="P:methylation"/>
    <property type="evidence" value="ECO:0007669"/>
    <property type="project" value="UniProtKB-KW"/>
</dbReference>
<evidence type="ECO:0000256" key="5">
    <source>
        <dbReference type="ARBA" id="ARBA00022771"/>
    </source>
</evidence>
<dbReference type="InterPro" id="IPR052097">
    <property type="entry name" value="SET-MYND_domain_protein"/>
</dbReference>
<evidence type="ECO:0000256" key="4">
    <source>
        <dbReference type="ARBA" id="ARBA00022723"/>
    </source>
</evidence>
<keyword evidence="10" id="KW-1185">Reference proteome</keyword>